<dbReference type="GO" id="GO:0043022">
    <property type="term" value="F:ribosome binding"/>
    <property type="evidence" value="ECO:0007669"/>
    <property type="project" value="UniProtKB-UniRule"/>
</dbReference>
<dbReference type="NCBIfam" id="TIGR00008">
    <property type="entry name" value="infA"/>
    <property type="match status" value="1"/>
</dbReference>
<accession>A0A2H0WP23</accession>
<proteinExistence type="inferred from homology"/>
<evidence type="ECO:0000256" key="1">
    <source>
        <dbReference type="ARBA" id="ARBA00010939"/>
    </source>
</evidence>
<evidence type="ECO:0000256" key="4">
    <source>
        <dbReference type="HAMAP-Rule" id="MF_00075"/>
    </source>
</evidence>
<dbReference type="Gene3D" id="2.40.50.140">
    <property type="entry name" value="Nucleic acid-binding proteins"/>
    <property type="match status" value="1"/>
</dbReference>
<keyword evidence="4" id="KW-0963">Cytoplasm</keyword>
<dbReference type="PANTHER" id="PTHR33370">
    <property type="entry name" value="TRANSLATION INITIATION FACTOR IF-1, CHLOROPLASTIC"/>
    <property type="match status" value="1"/>
</dbReference>
<keyword evidence="3 4" id="KW-0648">Protein biosynthesis</keyword>
<comment type="similarity">
    <text evidence="1 4">Belongs to the IF-1 family.</text>
</comment>
<name>A0A2H0WP23_9BACT</name>
<evidence type="ECO:0000256" key="2">
    <source>
        <dbReference type="ARBA" id="ARBA00022540"/>
    </source>
</evidence>
<comment type="subcellular location">
    <subcellularLocation>
        <location evidence="4">Cytoplasm</location>
    </subcellularLocation>
</comment>
<keyword evidence="4" id="KW-0694">RNA-binding</keyword>
<dbReference type="Pfam" id="PF01176">
    <property type="entry name" value="eIF-1a"/>
    <property type="match status" value="1"/>
</dbReference>
<dbReference type="GO" id="GO:0019843">
    <property type="term" value="F:rRNA binding"/>
    <property type="evidence" value="ECO:0007669"/>
    <property type="project" value="UniProtKB-UniRule"/>
</dbReference>
<dbReference type="HAMAP" id="MF_00075">
    <property type="entry name" value="IF_1"/>
    <property type="match status" value="1"/>
</dbReference>
<protein>
    <recommendedName>
        <fullName evidence="4 5">Translation initiation factor IF-1</fullName>
    </recommendedName>
</protein>
<sequence>MLKKDEVEAEGIVLENLPNATFRVQMAGDKLCLCTLSGKMRMNHIRILPGDRVKFILTPYDQARGRIVFRMK</sequence>
<comment type="caution">
    <text evidence="7">The sequence shown here is derived from an EMBL/GenBank/DDBJ whole genome shotgun (WGS) entry which is preliminary data.</text>
</comment>
<dbReference type="AlphaFoldDB" id="A0A2H0WP23"/>
<evidence type="ECO:0000259" key="6">
    <source>
        <dbReference type="PROSITE" id="PS50832"/>
    </source>
</evidence>
<reference evidence="8" key="1">
    <citation type="submission" date="2017-09" db="EMBL/GenBank/DDBJ databases">
        <title>Depth-based differentiation of microbial function through sediment-hosted aquifers and enrichment of novel symbionts in the deep terrestrial subsurface.</title>
        <authorList>
            <person name="Probst A.J."/>
            <person name="Ladd B."/>
            <person name="Jarett J.K."/>
            <person name="Geller-Mcgrath D.E."/>
            <person name="Sieber C.M.K."/>
            <person name="Emerson J.B."/>
            <person name="Anantharaman K."/>
            <person name="Thomas B.C."/>
            <person name="Malmstrom R."/>
            <person name="Stieglmeier M."/>
            <person name="Klingl A."/>
            <person name="Woyke T."/>
            <person name="Ryan C.M."/>
            <person name="Banfield J.F."/>
        </authorList>
    </citation>
    <scope>NUCLEOTIDE SEQUENCE [LARGE SCALE GENOMIC DNA]</scope>
</reference>
<evidence type="ECO:0000313" key="7">
    <source>
        <dbReference type="EMBL" id="PIS14402.1"/>
    </source>
</evidence>
<comment type="subunit">
    <text evidence="4">Component of the 30S ribosomal translation pre-initiation complex which assembles on the 30S ribosome in the order IF-2 and IF-3, IF-1 and N-formylmethionyl-tRNA(fMet); mRNA recruitment can occur at any time during PIC assembly.</text>
</comment>
<evidence type="ECO:0000256" key="3">
    <source>
        <dbReference type="ARBA" id="ARBA00022917"/>
    </source>
</evidence>
<keyword evidence="4" id="KW-0699">rRNA-binding</keyword>
<keyword evidence="2 4" id="KW-0396">Initiation factor</keyword>
<organism evidence="7 8">
    <name type="scientific">Candidatus Shapirobacteria bacterium CG09_land_8_20_14_0_10_39_12</name>
    <dbReference type="NCBI Taxonomy" id="1974885"/>
    <lineage>
        <taxon>Bacteria</taxon>
        <taxon>Candidatus Shapironibacteriota</taxon>
    </lineage>
</organism>
<dbReference type="InterPro" id="IPR006196">
    <property type="entry name" value="RNA-binding_domain_S1_IF1"/>
</dbReference>
<dbReference type="PROSITE" id="PS50832">
    <property type="entry name" value="S1_IF1_TYPE"/>
    <property type="match status" value="1"/>
</dbReference>
<dbReference type="CDD" id="cd04451">
    <property type="entry name" value="S1_IF1"/>
    <property type="match status" value="1"/>
</dbReference>
<evidence type="ECO:0000256" key="5">
    <source>
        <dbReference type="NCBIfam" id="TIGR00008"/>
    </source>
</evidence>
<dbReference type="EMBL" id="PEZI01000058">
    <property type="protein sequence ID" value="PIS14402.1"/>
    <property type="molecule type" value="Genomic_DNA"/>
</dbReference>
<dbReference type="InterPro" id="IPR012340">
    <property type="entry name" value="NA-bd_OB-fold"/>
</dbReference>
<dbReference type="SUPFAM" id="SSF50249">
    <property type="entry name" value="Nucleic acid-binding proteins"/>
    <property type="match status" value="1"/>
</dbReference>
<dbReference type="Proteomes" id="UP000230775">
    <property type="component" value="Unassembled WGS sequence"/>
</dbReference>
<dbReference type="GO" id="GO:0005829">
    <property type="term" value="C:cytosol"/>
    <property type="evidence" value="ECO:0007669"/>
    <property type="project" value="TreeGrafter"/>
</dbReference>
<dbReference type="PANTHER" id="PTHR33370:SF1">
    <property type="entry name" value="TRANSLATION INITIATION FACTOR IF-1, CHLOROPLASTIC"/>
    <property type="match status" value="1"/>
</dbReference>
<evidence type="ECO:0000313" key="8">
    <source>
        <dbReference type="Proteomes" id="UP000230775"/>
    </source>
</evidence>
<dbReference type="FunFam" id="2.40.50.140:FF:000002">
    <property type="entry name" value="Translation initiation factor IF-1"/>
    <property type="match status" value="1"/>
</dbReference>
<comment type="function">
    <text evidence="4">One of the essential components for the initiation of protein synthesis. Stabilizes the binding of IF-2 and IF-3 on the 30S subunit to which N-formylmethionyl-tRNA(fMet) subsequently binds. Helps modulate mRNA selection, yielding the 30S pre-initiation complex (PIC). Upon addition of the 50S ribosomal subunit IF-1, IF-2 and IF-3 are released leaving the mature 70S translation initiation complex.</text>
</comment>
<feature type="domain" description="S1-like" evidence="6">
    <location>
        <begin position="1"/>
        <end position="72"/>
    </location>
</feature>
<dbReference type="GO" id="GO:0003743">
    <property type="term" value="F:translation initiation factor activity"/>
    <property type="evidence" value="ECO:0007669"/>
    <property type="project" value="UniProtKB-UniRule"/>
</dbReference>
<dbReference type="InterPro" id="IPR004368">
    <property type="entry name" value="TIF_IF1"/>
</dbReference>
<gene>
    <name evidence="4" type="primary">infA</name>
    <name evidence="7" type="ORF">COT64_02820</name>
</gene>